<dbReference type="GO" id="GO:0045333">
    <property type="term" value="P:cellular respiration"/>
    <property type="evidence" value="ECO:0007669"/>
    <property type="project" value="UniProtKB-ARBA"/>
</dbReference>
<evidence type="ECO:0000256" key="3">
    <source>
        <dbReference type="ARBA" id="ARBA00008747"/>
    </source>
</evidence>
<dbReference type="EC" id="1.7.99.4" evidence="12"/>
<dbReference type="InterPro" id="IPR041957">
    <property type="entry name" value="CT_Nitrate-R-NapA-like"/>
</dbReference>
<dbReference type="SUPFAM" id="SSF50692">
    <property type="entry name" value="ADC-like"/>
    <property type="match status" value="1"/>
</dbReference>
<dbReference type="PANTHER" id="PTHR43105">
    <property type="entry name" value="RESPIRATORY NITRATE REDUCTASE"/>
    <property type="match status" value="1"/>
</dbReference>
<dbReference type="CDD" id="cd02791">
    <property type="entry name" value="MopB_CT_Nitrate-R-NapA-like"/>
    <property type="match status" value="1"/>
</dbReference>
<dbReference type="PANTHER" id="PTHR43105:SF9">
    <property type="entry name" value="NADPH-FE(3+) OXIDOREDUCTASE SUBUNIT ALPHA"/>
    <property type="match status" value="1"/>
</dbReference>
<dbReference type="AlphaFoldDB" id="A0A0U5L5X1"/>
<name>A0A0U5L5X1_9GAMM</name>
<evidence type="ECO:0000313" key="13">
    <source>
        <dbReference type="Proteomes" id="UP000059419"/>
    </source>
</evidence>
<dbReference type="Gene3D" id="1.10.10.1100">
    <property type="entry name" value="BFD-like [2Fe-2S]-binding domain"/>
    <property type="match status" value="1"/>
</dbReference>
<proteinExistence type="inferred from homology"/>
<dbReference type="STRING" id="1619313.EM595_1629"/>
<evidence type="ECO:0000256" key="2">
    <source>
        <dbReference type="ARBA" id="ARBA00001966"/>
    </source>
</evidence>
<dbReference type="InterPro" id="IPR006657">
    <property type="entry name" value="MoPterin_dinucl-bd_dom"/>
</dbReference>
<dbReference type="EMBL" id="LN907827">
    <property type="protein sequence ID" value="CUU23863.1"/>
    <property type="molecule type" value="Genomic_DNA"/>
</dbReference>
<keyword evidence="7 12" id="KW-0560">Oxidoreductase</keyword>
<dbReference type="RefSeq" id="WP_067430139.1">
    <property type="nucleotide sequence ID" value="NZ_LN907827.1"/>
</dbReference>
<dbReference type="Pfam" id="PF01568">
    <property type="entry name" value="Molydop_binding"/>
    <property type="match status" value="1"/>
</dbReference>
<evidence type="ECO:0000256" key="9">
    <source>
        <dbReference type="ARBA" id="ARBA00023014"/>
    </source>
</evidence>
<dbReference type="InterPro" id="IPR050123">
    <property type="entry name" value="Prok_molybdopt-oxidoreductase"/>
</dbReference>
<evidence type="ECO:0000256" key="10">
    <source>
        <dbReference type="ARBA" id="ARBA00023063"/>
    </source>
</evidence>
<evidence type="ECO:0000256" key="4">
    <source>
        <dbReference type="ARBA" id="ARBA00022485"/>
    </source>
</evidence>
<evidence type="ECO:0000256" key="5">
    <source>
        <dbReference type="ARBA" id="ARBA00022505"/>
    </source>
</evidence>
<organism evidence="12 13">
    <name type="scientific">Duffyella gerundensis</name>
    <dbReference type="NCBI Taxonomy" id="1619313"/>
    <lineage>
        <taxon>Bacteria</taxon>
        <taxon>Pseudomonadati</taxon>
        <taxon>Pseudomonadota</taxon>
        <taxon>Gammaproteobacteria</taxon>
        <taxon>Enterobacterales</taxon>
        <taxon>Erwiniaceae</taxon>
        <taxon>Duffyella</taxon>
    </lineage>
</organism>
<keyword evidence="5" id="KW-0500">Molybdenum</keyword>
<dbReference type="Pfam" id="PF00384">
    <property type="entry name" value="Molybdopterin"/>
    <property type="match status" value="1"/>
</dbReference>
<evidence type="ECO:0000256" key="1">
    <source>
        <dbReference type="ARBA" id="ARBA00001942"/>
    </source>
</evidence>
<dbReference type="GO" id="GO:0016491">
    <property type="term" value="F:oxidoreductase activity"/>
    <property type="evidence" value="ECO:0007669"/>
    <property type="project" value="UniProtKB-KW"/>
</dbReference>
<keyword evidence="8" id="KW-0408">Iron</keyword>
<dbReference type="GO" id="GO:1990204">
    <property type="term" value="C:oxidoreductase complex"/>
    <property type="evidence" value="ECO:0007669"/>
    <property type="project" value="UniProtKB-ARBA"/>
</dbReference>
<dbReference type="GO" id="GO:0051539">
    <property type="term" value="F:4 iron, 4 sulfur cluster binding"/>
    <property type="evidence" value="ECO:0007669"/>
    <property type="project" value="UniProtKB-KW"/>
</dbReference>
<evidence type="ECO:0000256" key="7">
    <source>
        <dbReference type="ARBA" id="ARBA00023002"/>
    </source>
</evidence>
<dbReference type="InterPro" id="IPR041854">
    <property type="entry name" value="BFD-like_2Fe2S-bd_dom_sf"/>
</dbReference>
<dbReference type="Gene3D" id="2.40.40.20">
    <property type="match status" value="1"/>
</dbReference>
<keyword evidence="6" id="KW-0479">Metal-binding</keyword>
<dbReference type="Pfam" id="PF04879">
    <property type="entry name" value="Molybdop_Fe4S4"/>
    <property type="match status" value="1"/>
</dbReference>
<evidence type="ECO:0000256" key="6">
    <source>
        <dbReference type="ARBA" id="ARBA00022723"/>
    </source>
</evidence>
<dbReference type="OrthoDB" id="9810782at2"/>
<sequence length="868" mass="93322">MNSTCPYCGVGCGVTVTSRAGAVQVSGDGEHPANAGRLCVKGAALADTLGETGRLRYPHVNGSRVSWETALDAVASGLQQVIDQHGSQAVAFYASGQLLTEDYYVANKLMKGFIGAGNIDTNSRLCMASAVVGYKRAFGADAVPCSYADLDHADLVILCGSNTAWAHPVLWQRLVQAKLQRPAMQVVVIDPRRTASCDIADVHLALRAGSDAALFNGLLHWLAQQGTDSSMLPHLADVPTALDAASGWSPAQVAAYCQLSEEQVTAFYRAFASQRNVLTLYCMGINQSTSGSDKCNAIINCHLLSGKIGRNGSGPFSLTGQPNAMGGREVGGLATQLAAHMDFSAENVARLQRFWGSDRVAQQPGLSAVALFDAVARGEVKAIWIMGTNPAVSLPEASRVRQALAHCPLVIVSDVAAQTDTSELAHICLPAAAWGEKNGTVTNSERRISRQRAFVPPVGEARPDWWILAQVAQRLGFHQAFAWHHPAEIFCEHAALSGFENHGSRAFDISGLASLSVAEWDRLQPVQWPVNASAPQGTARLFSDRRFFHPDGRARLIAVTPRLPLAACTTAYPLLLNTGRIRDQWHTMTRTGQVPRLMQHVSEPYVAMHPQDAADYQLQARDLVRVQSSQGWMIARAVLTDDQPVGTLFAPMHWNCQFAAQSSVGALVAAQVCPLSGQPESKQTAVQIARWHSHWQGTLFSRDNVTFPDGVWWSRIPHTHATRYQLAGSGPLSALLSALDLNDMACQRMEGTNELRLLAWHDGELMLALWLGPRVPELDLAFIDAAFASPPTRAADRHALLGGRAAERENAGRTVCSCFGTGEQTILCAVAAGDNSLAALGARLKCGTNCGSCIPELKQLIARFPAHA</sequence>
<dbReference type="PATRIC" id="fig|1619313.3.peg.1693"/>
<dbReference type="Pfam" id="PF04324">
    <property type="entry name" value="Fer2_BFD"/>
    <property type="match status" value="1"/>
</dbReference>
<keyword evidence="9" id="KW-0411">Iron-sulfur</keyword>
<dbReference type="CDD" id="cd02754">
    <property type="entry name" value="MopB_Nitrate-R-NapA-like"/>
    <property type="match status" value="1"/>
</dbReference>
<keyword evidence="13" id="KW-1185">Reference proteome</keyword>
<comment type="cofactor">
    <cofactor evidence="1">
        <name>Mo-bis(molybdopterin guanine dinucleotide)</name>
        <dbReference type="ChEBI" id="CHEBI:60539"/>
    </cofactor>
</comment>
<dbReference type="SUPFAM" id="SSF53706">
    <property type="entry name" value="Formate dehydrogenase/DMSO reductase, domains 1-3"/>
    <property type="match status" value="1"/>
</dbReference>
<comment type="similarity">
    <text evidence="3">Belongs to the prokaryotic molybdopterin-containing oxidoreductase family. NasA/NapA/NarB subfamily.</text>
</comment>
<feature type="domain" description="4Fe-4S Mo/W bis-MGD-type" evidence="11">
    <location>
        <begin position="1"/>
        <end position="53"/>
    </location>
</feature>
<dbReference type="InterPro" id="IPR006656">
    <property type="entry name" value="Mopterin_OxRdtase"/>
</dbReference>
<protein>
    <submittedName>
        <fullName evidence="12">Nitrate reductase</fullName>
        <ecNumber evidence="12">1.7.99.4</ecNumber>
    </submittedName>
</protein>
<comment type="cofactor">
    <cofactor evidence="2">
        <name>[4Fe-4S] cluster</name>
        <dbReference type="ChEBI" id="CHEBI:49883"/>
    </cofactor>
</comment>
<evidence type="ECO:0000256" key="8">
    <source>
        <dbReference type="ARBA" id="ARBA00023004"/>
    </source>
</evidence>
<dbReference type="KEGG" id="ege:EM595_1629"/>
<reference evidence="13" key="1">
    <citation type="submission" date="2015-11" db="EMBL/GenBank/DDBJ databases">
        <authorList>
            <person name="Blom J."/>
        </authorList>
    </citation>
    <scope>NUCLEOTIDE SEQUENCE [LARGE SCALE GENOMIC DNA]</scope>
</reference>
<dbReference type="PROSITE" id="PS51669">
    <property type="entry name" value="4FE4S_MOW_BIS_MGD"/>
    <property type="match status" value="1"/>
</dbReference>
<dbReference type="InterPro" id="IPR009010">
    <property type="entry name" value="Asp_de-COase-like_dom_sf"/>
</dbReference>
<dbReference type="Gene3D" id="3.40.228.10">
    <property type="entry name" value="Dimethylsulfoxide Reductase, domain 2"/>
    <property type="match status" value="1"/>
</dbReference>
<evidence type="ECO:0000313" key="12">
    <source>
        <dbReference type="EMBL" id="CUU23863.1"/>
    </source>
</evidence>
<accession>A0A0U5L5X1</accession>
<keyword evidence="4" id="KW-0004">4Fe-4S</keyword>
<keyword evidence="10" id="KW-0534">Nitrate assimilation</keyword>
<gene>
    <name evidence="12" type="primary">nasA</name>
    <name evidence="12" type="ORF">EM595_1629</name>
</gene>
<evidence type="ECO:0000259" key="11">
    <source>
        <dbReference type="PROSITE" id="PS51669"/>
    </source>
</evidence>
<dbReference type="InterPro" id="IPR006963">
    <property type="entry name" value="Mopterin_OxRdtase_4Fe-4S_dom"/>
</dbReference>
<dbReference type="InterPro" id="IPR007419">
    <property type="entry name" value="BFD-like_2Fe2S-bd_dom"/>
</dbReference>
<dbReference type="GO" id="GO:0016020">
    <property type="term" value="C:membrane"/>
    <property type="evidence" value="ECO:0007669"/>
    <property type="project" value="TreeGrafter"/>
</dbReference>
<dbReference type="GO" id="GO:0043546">
    <property type="term" value="F:molybdopterin cofactor binding"/>
    <property type="evidence" value="ECO:0007669"/>
    <property type="project" value="InterPro"/>
</dbReference>
<dbReference type="GO" id="GO:0046872">
    <property type="term" value="F:metal ion binding"/>
    <property type="evidence" value="ECO:0007669"/>
    <property type="project" value="UniProtKB-KW"/>
</dbReference>
<dbReference type="GO" id="GO:0042128">
    <property type="term" value="P:nitrate assimilation"/>
    <property type="evidence" value="ECO:0007669"/>
    <property type="project" value="UniProtKB-KW"/>
</dbReference>
<dbReference type="Gene3D" id="3.40.50.740">
    <property type="match status" value="1"/>
</dbReference>
<dbReference type="Proteomes" id="UP000059419">
    <property type="component" value="Chromosome 1"/>
</dbReference>
<dbReference type="SMART" id="SM00926">
    <property type="entry name" value="Molybdop_Fe4S4"/>
    <property type="match status" value="1"/>
</dbReference>
<dbReference type="Gene3D" id="2.20.25.90">
    <property type="entry name" value="ADC-like domains"/>
    <property type="match status" value="1"/>
</dbReference>